<name>A0AAJ3LSL1_PROHU</name>
<reference evidence="1 2" key="1">
    <citation type="submission" date="2016-04" db="EMBL/GenBank/DDBJ databases">
        <title>ATOL: Assembling a taxonomically balanced genome-scale reconstruction of the evolutionary history of the Enterobacteriaceae.</title>
        <authorList>
            <person name="Plunkett G.III."/>
            <person name="Neeno-Eckwall E.C."/>
            <person name="Glasner J.D."/>
            <person name="Perna N.T."/>
        </authorList>
    </citation>
    <scope>NUCLEOTIDE SEQUENCE [LARGE SCALE GENOMIC DNA]</scope>
    <source>
        <strain evidence="1 2">ATCC 700826</strain>
    </source>
</reference>
<dbReference type="EMBL" id="LXEV01000034">
    <property type="protein sequence ID" value="OAT45165.1"/>
    <property type="molecule type" value="Genomic_DNA"/>
</dbReference>
<evidence type="ECO:0000313" key="2">
    <source>
        <dbReference type="Proteomes" id="UP000078250"/>
    </source>
</evidence>
<keyword evidence="2" id="KW-1185">Reference proteome</keyword>
<evidence type="ECO:0008006" key="3">
    <source>
        <dbReference type="Google" id="ProtNLM"/>
    </source>
</evidence>
<evidence type="ECO:0000313" key="1">
    <source>
        <dbReference type="EMBL" id="OAT45165.1"/>
    </source>
</evidence>
<dbReference type="Proteomes" id="UP000078250">
    <property type="component" value="Unassembled WGS sequence"/>
</dbReference>
<protein>
    <recommendedName>
        <fullName evidence="3">Rap1a immunity protein domain-containing protein</fullName>
    </recommendedName>
</protein>
<comment type="caution">
    <text evidence="1">The sequence shown here is derived from an EMBL/GenBank/DDBJ whole genome shotgun (WGS) entry which is preliminary data.</text>
</comment>
<dbReference type="AlphaFoldDB" id="A0AAJ3LSL1"/>
<organism evidence="1 2">
    <name type="scientific">Proteus hauseri ATCC 700826</name>
    <dbReference type="NCBI Taxonomy" id="1354271"/>
    <lineage>
        <taxon>Bacteria</taxon>
        <taxon>Pseudomonadati</taxon>
        <taxon>Pseudomonadota</taxon>
        <taxon>Gammaproteobacteria</taxon>
        <taxon>Enterobacterales</taxon>
        <taxon>Morganellaceae</taxon>
        <taxon>Proteus</taxon>
    </lineage>
</organism>
<gene>
    <name evidence="1" type="ORF">M997_3197</name>
</gene>
<accession>A0AAJ3LSL1</accession>
<dbReference type="RefSeq" id="WP_064721097.1">
    <property type="nucleotide sequence ID" value="NZ_LXEV01000034.1"/>
</dbReference>
<sequence>MKKGVILRTIIGGMLLFPLYSQAITLSGYLEVKQLLTQEKTSEEFKSISQAYFNGIANGFNFYAVAVKIHNKDTDFKLLYCPPPKTIQNADFMIEHLDNYLEKNPLVKKKQADSPIELIYIAALQDAYPCED</sequence>
<proteinExistence type="predicted"/>